<evidence type="ECO:0000256" key="1">
    <source>
        <dbReference type="SAM" id="Coils"/>
    </source>
</evidence>
<dbReference type="OrthoDB" id="401394at2"/>
<keyword evidence="4" id="KW-1185">Reference proteome</keyword>
<gene>
    <name evidence="3" type="ORF">NCTC10118_00108</name>
</gene>
<sequence length="392" mass="46685">MKKKFNFRLLFLSSLVLPVAVSASCTSESRVEDSINDLNNYLKTLEAQNKPRYKYYLPILKYKISSLNGFLETQKEKGYYFSEAQWNNLNAQIKANKLFYDQIKAQLDLLTETDLNDPNKGIKSEKFLDLYFIMHGLNEPEFSSFREFVKQYGILNWWLNYSKAKIISEYLETIPLAIDESLAKDLSNYYRTTDKIYNSYLIYKFEDPSNEIRKIEKFANDYESLAKERLKTLKNLNSQTYQNSLENFELLLSKQKELVKFFNSEYSKYLEIINLVKKSYFDTLQINSILKSEVYESWLKSFEKQIPVVIIWIQETLKYHTKFSIYNQTSFKNSFQNFLTQEEFNNLIDEQKSQRENFNKLENIMQNLVKITQDLNIYKEQIKQFTENNKGG</sequence>
<proteinExistence type="predicted"/>
<dbReference type="AlphaFoldDB" id="A0A449ACH2"/>
<evidence type="ECO:0000313" key="4">
    <source>
        <dbReference type="Proteomes" id="UP000289952"/>
    </source>
</evidence>
<dbReference type="PROSITE" id="PS51257">
    <property type="entry name" value="PROKAR_LIPOPROTEIN"/>
    <property type="match status" value="1"/>
</dbReference>
<dbReference type="EMBL" id="LR214972">
    <property type="protein sequence ID" value="VEU62704.1"/>
    <property type="molecule type" value="Genomic_DNA"/>
</dbReference>
<dbReference type="RefSeq" id="WP_129620964.1">
    <property type="nucleotide sequence ID" value="NZ_LR214972.1"/>
</dbReference>
<name>A0A449ACH2_9BACT</name>
<feature type="coiled-coil region" evidence="1">
    <location>
        <begin position="361"/>
        <end position="388"/>
    </location>
</feature>
<evidence type="ECO:0000313" key="3">
    <source>
        <dbReference type="EMBL" id="VEU62704.1"/>
    </source>
</evidence>
<feature type="chain" id="PRO_5019504505" description="Lipoprotein" evidence="2">
    <location>
        <begin position="24"/>
        <end position="392"/>
    </location>
</feature>
<reference evidence="3 4" key="1">
    <citation type="submission" date="2019-01" db="EMBL/GenBank/DDBJ databases">
        <authorList>
            <consortium name="Pathogen Informatics"/>
        </authorList>
    </citation>
    <scope>NUCLEOTIDE SEQUENCE [LARGE SCALE GENOMIC DNA]</scope>
    <source>
        <strain evidence="3 4">NCTC10118</strain>
    </source>
</reference>
<evidence type="ECO:0008006" key="5">
    <source>
        <dbReference type="Google" id="ProtNLM"/>
    </source>
</evidence>
<keyword evidence="2" id="KW-0732">Signal</keyword>
<evidence type="ECO:0000256" key="2">
    <source>
        <dbReference type="SAM" id="SignalP"/>
    </source>
</evidence>
<dbReference type="Proteomes" id="UP000289952">
    <property type="component" value="Chromosome"/>
</dbReference>
<organism evidence="3 4">
    <name type="scientific">Mycoplasmopsis bovirhinis</name>
    <dbReference type="NCBI Taxonomy" id="29553"/>
    <lineage>
        <taxon>Bacteria</taxon>
        <taxon>Bacillati</taxon>
        <taxon>Mycoplasmatota</taxon>
        <taxon>Mycoplasmoidales</taxon>
        <taxon>Metamycoplasmataceae</taxon>
        <taxon>Mycoplasmopsis</taxon>
    </lineage>
</organism>
<feature type="signal peptide" evidence="2">
    <location>
        <begin position="1"/>
        <end position="23"/>
    </location>
</feature>
<protein>
    <recommendedName>
        <fullName evidence="5">Lipoprotein</fullName>
    </recommendedName>
</protein>
<accession>A0A449ACH2</accession>
<keyword evidence="1" id="KW-0175">Coiled coil</keyword>